<sequence length="328" mass="36038">MPPKAPPKAAQKPKAQAPKPEPATPQSKPKTTTASPASMKKPKSKEPVALKTVDRDNRAAIAIEVAFEGQSVQAQATKNGSYGHVLKLEAPGAFSLVKTVMITEGEFEGLQAVLLRPAKAFPFLKLPEEVRNRIYKIYFAPGRVIDNPIVIEGRRNSNKEMWAKAYSESSKTRVGLLAVNKEIYKEAVPILYAHNLLFDSTSTLLDFLSQTPAEVKPRLRNITAKHLVKTQSRNCFLNLSPATNITRLHIGAGVASEADPAKAAKTFYGDAYRFLEAVGAKKGDKMGGVDVLSFGKQALVTKDEKKNAKPYDEEMREEFMDTLKSKLK</sequence>
<reference evidence="1" key="1">
    <citation type="submission" date="2023-07" db="EMBL/GenBank/DDBJ databases">
        <title>Black Yeasts Isolated from many extreme environments.</title>
        <authorList>
            <person name="Coleine C."/>
            <person name="Stajich J.E."/>
            <person name="Selbmann L."/>
        </authorList>
    </citation>
    <scope>NUCLEOTIDE SEQUENCE</scope>
    <source>
        <strain evidence="1">CCFEE 5714</strain>
    </source>
</reference>
<dbReference type="EMBL" id="JAUTXU010000385">
    <property type="protein sequence ID" value="KAK3681951.1"/>
    <property type="molecule type" value="Genomic_DNA"/>
</dbReference>
<evidence type="ECO:0000313" key="1">
    <source>
        <dbReference type="EMBL" id="KAK3681951.1"/>
    </source>
</evidence>
<dbReference type="Proteomes" id="UP001281147">
    <property type="component" value="Unassembled WGS sequence"/>
</dbReference>
<proteinExistence type="predicted"/>
<keyword evidence="2" id="KW-1185">Reference proteome</keyword>
<comment type="caution">
    <text evidence="1">The sequence shown here is derived from an EMBL/GenBank/DDBJ whole genome shotgun (WGS) entry which is preliminary data.</text>
</comment>
<evidence type="ECO:0000313" key="2">
    <source>
        <dbReference type="Proteomes" id="UP001281147"/>
    </source>
</evidence>
<accession>A0ACC3MAP4</accession>
<protein>
    <submittedName>
        <fullName evidence="1">Uncharacterized protein</fullName>
    </submittedName>
</protein>
<organism evidence="1 2">
    <name type="scientific">Vermiconidia calcicola</name>
    <dbReference type="NCBI Taxonomy" id="1690605"/>
    <lineage>
        <taxon>Eukaryota</taxon>
        <taxon>Fungi</taxon>
        <taxon>Dikarya</taxon>
        <taxon>Ascomycota</taxon>
        <taxon>Pezizomycotina</taxon>
        <taxon>Dothideomycetes</taxon>
        <taxon>Dothideomycetidae</taxon>
        <taxon>Mycosphaerellales</taxon>
        <taxon>Extremaceae</taxon>
        <taxon>Vermiconidia</taxon>
    </lineage>
</organism>
<gene>
    <name evidence="1" type="ORF">LTR37_020718</name>
</gene>
<name>A0ACC3MAP4_9PEZI</name>